<dbReference type="InterPro" id="IPR045203">
    <property type="entry name" value="RanGAP1/2"/>
</dbReference>
<dbReference type="EMBL" id="CAKOGP040000113">
    <property type="protein sequence ID" value="CAJ1930201.1"/>
    <property type="molecule type" value="Genomic_DNA"/>
</dbReference>
<evidence type="ECO:0000313" key="1">
    <source>
        <dbReference type="EMBL" id="CAJ1930201.1"/>
    </source>
</evidence>
<dbReference type="Gene3D" id="3.80.10.10">
    <property type="entry name" value="Ribonuclease Inhibitor"/>
    <property type="match status" value="2"/>
</dbReference>
<dbReference type="InterPro" id="IPR032675">
    <property type="entry name" value="LRR_dom_sf"/>
</dbReference>
<reference evidence="1" key="1">
    <citation type="submission" date="2023-08" db="EMBL/GenBank/DDBJ databases">
        <authorList>
            <person name="Audoor S."/>
            <person name="Bilcke G."/>
        </authorList>
    </citation>
    <scope>NUCLEOTIDE SEQUENCE</scope>
</reference>
<comment type="caution">
    <text evidence="1">The sequence shown here is derived from an EMBL/GenBank/DDBJ whole genome shotgun (WGS) entry which is preliminary data.</text>
</comment>
<sequence>MDEANIIDARFKREASEKTIYKVDLSCRQWKRESLDIIAPYLKSQSKSVRFVNLADVIAGLMTDEGLGVTQLLAETFESSDLFEIDLSDNAMGPRGLVRSEAFFANSSLQNLYLSNCGLSAESMNLLNDYFTRDNERMYKSLKELVLDKNMIGEAGARTVGEFLPRLENLEYFSFNGCRPNTEGTKFLCDGLMELTVKTNCVLRRIEMEDCTFGSGEEDTDPIISFCSAIAKCSRLQRLNINEGSLEIYGIKRLVSALKEAKARLTHLSLGGTGEYQAEGAAVLAEYLHDLSSSLIHLNLDFNELGDDGVAVLVEAFAASRNVLEVLSLNGNEIESVGAKALVRTDFPNLKRLSLDDNMDIAKDHLKSKYGPIAVFGDNDDEESEAEPDSDMDTLLLQFAAAKL</sequence>
<dbReference type="Proteomes" id="UP001295423">
    <property type="component" value="Unassembled WGS sequence"/>
</dbReference>
<dbReference type="Pfam" id="PF13516">
    <property type="entry name" value="LRR_6"/>
    <property type="match status" value="2"/>
</dbReference>
<dbReference type="SMART" id="SM00368">
    <property type="entry name" value="LRR_RI"/>
    <property type="match status" value="8"/>
</dbReference>
<dbReference type="AlphaFoldDB" id="A0AAD2CEY5"/>
<dbReference type="PANTHER" id="PTHR46761">
    <property type="entry name" value="RAN GTPASE-ACTIVATING PROTEIN 1"/>
    <property type="match status" value="1"/>
</dbReference>
<organism evidence="1 2">
    <name type="scientific">Cylindrotheca closterium</name>
    <dbReference type="NCBI Taxonomy" id="2856"/>
    <lineage>
        <taxon>Eukaryota</taxon>
        <taxon>Sar</taxon>
        <taxon>Stramenopiles</taxon>
        <taxon>Ochrophyta</taxon>
        <taxon>Bacillariophyta</taxon>
        <taxon>Bacillariophyceae</taxon>
        <taxon>Bacillariophycidae</taxon>
        <taxon>Bacillariales</taxon>
        <taxon>Bacillariaceae</taxon>
        <taxon>Cylindrotheca</taxon>
    </lineage>
</organism>
<accession>A0AAD2CEY5</accession>
<gene>
    <name evidence="1" type="ORF">CYCCA115_LOCUS1861</name>
</gene>
<name>A0AAD2CEY5_9STRA</name>
<dbReference type="PANTHER" id="PTHR46761:SF2">
    <property type="entry name" value="RAN GTPASE-ACTIVATING PROTEIN 1"/>
    <property type="match status" value="1"/>
</dbReference>
<protein>
    <recommendedName>
        <fullName evidence="3">Ran GTPase-activating protein 1</fullName>
    </recommendedName>
</protein>
<evidence type="ECO:0008006" key="3">
    <source>
        <dbReference type="Google" id="ProtNLM"/>
    </source>
</evidence>
<proteinExistence type="predicted"/>
<evidence type="ECO:0000313" key="2">
    <source>
        <dbReference type="Proteomes" id="UP001295423"/>
    </source>
</evidence>
<dbReference type="InterPro" id="IPR001611">
    <property type="entry name" value="Leu-rich_rpt"/>
</dbReference>
<dbReference type="GO" id="GO:0005096">
    <property type="term" value="F:GTPase activator activity"/>
    <property type="evidence" value="ECO:0007669"/>
    <property type="project" value="InterPro"/>
</dbReference>
<keyword evidence="2" id="KW-1185">Reference proteome</keyword>
<dbReference type="SUPFAM" id="SSF52047">
    <property type="entry name" value="RNI-like"/>
    <property type="match status" value="1"/>
</dbReference>